<evidence type="ECO:0000313" key="2">
    <source>
        <dbReference type="Proteomes" id="UP000473574"/>
    </source>
</evidence>
<evidence type="ECO:0000313" key="1">
    <source>
        <dbReference type="EMBL" id="NEZ65623.1"/>
    </source>
</evidence>
<proteinExistence type="predicted"/>
<sequence>MNEVYIFWGEDQRVDVSGNQDPPQVLGVFGNVAAMIRFAEKDQKITPSEFPDVSEKILRRPAYWYWWETHQLKS</sequence>
<dbReference type="RefSeq" id="WP_163666856.1">
    <property type="nucleotide sequence ID" value="NZ_QZCE01000002.1"/>
</dbReference>
<name>A0A6M0SC22_9CYAN</name>
<dbReference type="AlphaFoldDB" id="A0A6M0SC22"/>
<protein>
    <submittedName>
        <fullName evidence="1">Uncharacterized protein</fullName>
    </submittedName>
</protein>
<gene>
    <name evidence="1" type="ORF">D0962_23180</name>
</gene>
<dbReference type="Proteomes" id="UP000473574">
    <property type="component" value="Unassembled WGS sequence"/>
</dbReference>
<accession>A0A6M0SC22</accession>
<comment type="caution">
    <text evidence="1">The sequence shown here is derived from an EMBL/GenBank/DDBJ whole genome shotgun (WGS) entry which is preliminary data.</text>
</comment>
<organism evidence="1 2">
    <name type="scientific">Adonisia turfae CCMR0082</name>
    <dbReference type="NCBI Taxonomy" id="2304604"/>
    <lineage>
        <taxon>Bacteria</taxon>
        <taxon>Bacillati</taxon>
        <taxon>Cyanobacteriota</taxon>
        <taxon>Adonisia</taxon>
        <taxon>Adonisia turfae</taxon>
    </lineage>
</organism>
<reference evidence="1 2" key="1">
    <citation type="journal article" date="2020" name="Microb. Ecol.">
        <title>Ecogenomics of the Marine Benthic Filamentous Cyanobacterium Adonisia.</title>
        <authorList>
            <person name="Walter J.M."/>
            <person name="Coutinho F.H."/>
            <person name="Leomil L."/>
            <person name="Hargreaves P.I."/>
            <person name="Campeao M.E."/>
            <person name="Vieira V.V."/>
            <person name="Silva B.S."/>
            <person name="Fistarol G.O."/>
            <person name="Salomon P.S."/>
            <person name="Sawabe T."/>
            <person name="Mino S."/>
            <person name="Hosokawa M."/>
            <person name="Miyashita H."/>
            <person name="Maruyama F."/>
            <person name="van Verk M.C."/>
            <person name="Dutilh B.E."/>
            <person name="Thompson C.C."/>
            <person name="Thompson F.L."/>
        </authorList>
    </citation>
    <scope>NUCLEOTIDE SEQUENCE [LARGE SCALE GENOMIC DNA]</scope>
    <source>
        <strain evidence="1 2">CCMR0082</strain>
    </source>
</reference>
<dbReference type="EMBL" id="QZCE01000002">
    <property type="protein sequence ID" value="NEZ65623.1"/>
    <property type="molecule type" value="Genomic_DNA"/>
</dbReference>